<dbReference type="EMBL" id="JBHUNP010000001">
    <property type="protein sequence ID" value="MFD2649185.1"/>
    <property type="molecule type" value="Genomic_DNA"/>
</dbReference>
<evidence type="ECO:0000313" key="2">
    <source>
        <dbReference type="Proteomes" id="UP001597521"/>
    </source>
</evidence>
<gene>
    <name evidence="1" type="ORF">ACFSX5_15450</name>
</gene>
<accession>A0ABW5QNE5</accession>
<comment type="caution">
    <text evidence="1">The sequence shown here is derived from an EMBL/GenBank/DDBJ whole genome shotgun (WGS) entry which is preliminary data.</text>
</comment>
<evidence type="ECO:0000313" key="1">
    <source>
        <dbReference type="EMBL" id="MFD2649185.1"/>
    </source>
</evidence>
<dbReference type="Proteomes" id="UP001597521">
    <property type="component" value="Unassembled WGS sequence"/>
</dbReference>
<proteinExistence type="predicted"/>
<keyword evidence="2" id="KW-1185">Reference proteome</keyword>
<organism evidence="1 2">
    <name type="scientific">Devosia albogilva</name>
    <dbReference type="NCBI Taxonomy" id="429726"/>
    <lineage>
        <taxon>Bacteria</taxon>
        <taxon>Pseudomonadati</taxon>
        <taxon>Pseudomonadota</taxon>
        <taxon>Alphaproteobacteria</taxon>
        <taxon>Hyphomicrobiales</taxon>
        <taxon>Devosiaceae</taxon>
        <taxon>Devosia</taxon>
    </lineage>
</organism>
<reference evidence="2" key="1">
    <citation type="journal article" date="2019" name="Int. J. Syst. Evol. Microbiol.">
        <title>The Global Catalogue of Microorganisms (GCM) 10K type strain sequencing project: providing services to taxonomists for standard genome sequencing and annotation.</title>
        <authorList>
            <consortium name="The Broad Institute Genomics Platform"/>
            <consortium name="The Broad Institute Genome Sequencing Center for Infectious Disease"/>
            <person name="Wu L."/>
            <person name="Ma J."/>
        </authorList>
    </citation>
    <scope>NUCLEOTIDE SEQUENCE [LARGE SCALE GENOMIC DNA]</scope>
    <source>
        <strain evidence="2">CCM 7427</strain>
    </source>
</reference>
<name>A0ABW5QNE5_9HYPH</name>
<dbReference type="RefSeq" id="WP_386835695.1">
    <property type="nucleotide sequence ID" value="NZ_JBHUNP010000001.1"/>
</dbReference>
<sequence length="205" mass="23850">MFRPELSKEQLLEIIGAMSEDDVARFLYCQEMAGTYLAVGKFEDMLISAMQMCDRLKVQHRLGEDADRWDRFVAKRATLQGSTLGSLIKVLEKHGIAAEDIRYLKWIKDKRDYFVHRLFHEGVWPGDLDGEDCRFMSRRLLSIQLRLARAERRIWIIFERAGLLTLDRLDDGGFLAMNSGLEDLPRVKKREPGDRYQSTHNSLGR</sequence>
<protein>
    <submittedName>
        <fullName evidence="1">Uncharacterized protein</fullName>
    </submittedName>
</protein>